<gene>
    <name evidence="11" type="ORF">A3F03_02765</name>
</gene>
<dbReference type="InterPro" id="IPR017925">
    <property type="entry name" value="DHFR_CS"/>
</dbReference>
<dbReference type="InterPro" id="IPR024072">
    <property type="entry name" value="DHFR-like_dom_sf"/>
</dbReference>
<dbReference type="InterPro" id="IPR001796">
    <property type="entry name" value="DHFR_dom"/>
</dbReference>
<proteinExistence type="inferred from homology"/>
<dbReference type="PROSITE" id="PS00075">
    <property type="entry name" value="DHFR_1"/>
    <property type="match status" value="1"/>
</dbReference>
<dbReference type="PIRSF" id="PIRSF000194">
    <property type="entry name" value="DHFR"/>
    <property type="match status" value="1"/>
</dbReference>
<evidence type="ECO:0000256" key="5">
    <source>
        <dbReference type="ARBA" id="ARBA00022857"/>
    </source>
</evidence>
<evidence type="ECO:0000256" key="8">
    <source>
        <dbReference type="PIRNR" id="PIRNR000194"/>
    </source>
</evidence>
<comment type="function">
    <text evidence="7 8">Key enzyme in folate metabolism. Catalyzes an essential reaction for de novo glycine and purine synthesis, and for DNA precursor synthesis.</text>
</comment>
<dbReference type="Proteomes" id="UP000176803">
    <property type="component" value="Unassembled WGS sequence"/>
</dbReference>
<dbReference type="PROSITE" id="PS51330">
    <property type="entry name" value="DHFR_2"/>
    <property type="match status" value="1"/>
</dbReference>
<evidence type="ECO:0000256" key="2">
    <source>
        <dbReference type="ARBA" id="ARBA00009539"/>
    </source>
</evidence>
<dbReference type="GO" id="GO:0046452">
    <property type="term" value="P:dihydrofolate metabolic process"/>
    <property type="evidence" value="ECO:0007669"/>
    <property type="project" value="TreeGrafter"/>
</dbReference>
<evidence type="ECO:0000313" key="11">
    <source>
        <dbReference type="EMBL" id="OGK37482.1"/>
    </source>
</evidence>
<dbReference type="GO" id="GO:0004146">
    <property type="term" value="F:dihydrofolate reductase activity"/>
    <property type="evidence" value="ECO:0007669"/>
    <property type="project" value="UniProtKB-EC"/>
</dbReference>
<dbReference type="UniPathway" id="UPA00077">
    <property type="reaction ID" value="UER00158"/>
</dbReference>
<dbReference type="EC" id="1.5.1.3" evidence="3 8"/>
<dbReference type="SUPFAM" id="SSF53597">
    <property type="entry name" value="Dihydrofolate reductase-like"/>
    <property type="match status" value="1"/>
</dbReference>
<comment type="pathway">
    <text evidence="1 8">Cofactor biosynthesis; tetrahydrofolate biosynthesis; 5,6,7,8-tetrahydrofolate from 7,8-dihydrofolate: step 1/1.</text>
</comment>
<name>A0A1F7I2J8_9BACT</name>
<evidence type="ECO:0000256" key="6">
    <source>
        <dbReference type="ARBA" id="ARBA00023002"/>
    </source>
</evidence>
<dbReference type="PANTHER" id="PTHR48069:SF3">
    <property type="entry name" value="DIHYDROFOLATE REDUCTASE"/>
    <property type="match status" value="1"/>
</dbReference>
<dbReference type="InterPro" id="IPR012259">
    <property type="entry name" value="DHFR"/>
</dbReference>
<evidence type="ECO:0000256" key="4">
    <source>
        <dbReference type="ARBA" id="ARBA00022563"/>
    </source>
</evidence>
<protein>
    <recommendedName>
        <fullName evidence="3 8">Dihydrofolate reductase</fullName>
        <ecNumber evidence="3 8">1.5.1.3</ecNumber>
    </recommendedName>
</protein>
<feature type="domain" description="DHFR" evidence="10">
    <location>
        <begin position="5"/>
        <end position="167"/>
    </location>
</feature>
<dbReference type="CDD" id="cd00209">
    <property type="entry name" value="DHFR"/>
    <property type="match status" value="1"/>
</dbReference>
<sequence length="167" mass="18843">MTEPKVSIIVAIDDKRGIGKNNRLPWHIPEDLKRFRRLTSGHTIIMGRKTFESILSYTGKPLPDRINMVITRNPDFKAEGVSINTSLEEALSEAKGNEQSEIFIIGGAQIFQQAIDMGVADRIYLTKVEGDYGADTFFPDYSQFKKVVSEEAGESNGIKFRFINLER</sequence>
<evidence type="ECO:0000256" key="3">
    <source>
        <dbReference type="ARBA" id="ARBA00012856"/>
    </source>
</evidence>
<reference evidence="11 12" key="1">
    <citation type="journal article" date="2016" name="Nat. Commun.">
        <title>Thousands of microbial genomes shed light on interconnected biogeochemical processes in an aquifer system.</title>
        <authorList>
            <person name="Anantharaman K."/>
            <person name="Brown C.T."/>
            <person name="Hug L.A."/>
            <person name="Sharon I."/>
            <person name="Castelle C.J."/>
            <person name="Probst A.J."/>
            <person name="Thomas B.C."/>
            <person name="Singh A."/>
            <person name="Wilkins M.J."/>
            <person name="Karaoz U."/>
            <person name="Brodie E.L."/>
            <person name="Williams K.H."/>
            <person name="Hubbard S.S."/>
            <person name="Banfield J.F."/>
        </authorList>
    </citation>
    <scope>NUCLEOTIDE SEQUENCE [LARGE SCALE GENOMIC DNA]</scope>
</reference>
<dbReference type="Gene3D" id="3.40.430.10">
    <property type="entry name" value="Dihydrofolate Reductase, subunit A"/>
    <property type="match status" value="1"/>
</dbReference>
<evidence type="ECO:0000313" key="12">
    <source>
        <dbReference type="Proteomes" id="UP000176803"/>
    </source>
</evidence>
<accession>A0A1F7I2J8</accession>
<evidence type="ECO:0000256" key="9">
    <source>
        <dbReference type="RuleBase" id="RU004474"/>
    </source>
</evidence>
<dbReference type="PANTHER" id="PTHR48069">
    <property type="entry name" value="DIHYDROFOLATE REDUCTASE"/>
    <property type="match status" value="1"/>
</dbReference>
<keyword evidence="4 8" id="KW-0554">One-carbon metabolism</keyword>
<comment type="caution">
    <text evidence="11">The sequence shown here is derived from an EMBL/GenBank/DDBJ whole genome shotgun (WGS) entry which is preliminary data.</text>
</comment>
<dbReference type="GO" id="GO:0046655">
    <property type="term" value="P:folic acid metabolic process"/>
    <property type="evidence" value="ECO:0007669"/>
    <property type="project" value="TreeGrafter"/>
</dbReference>
<dbReference type="GO" id="GO:0046654">
    <property type="term" value="P:tetrahydrofolate biosynthetic process"/>
    <property type="evidence" value="ECO:0007669"/>
    <property type="project" value="UniProtKB-UniPathway"/>
</dbReference>
<keyword evidence="5 8" id="KW-0521">NADP</keyword>
<dbReference type="GO" id="GO:0070401">
    <property type="term" value="F:NADP+ binding"/>
    <property type="evidence" value="ECO:0007669"/>
    <property type="project" value="UniProtKB-ARBA"/>
</dbReference>
<evidence type="ECO:0000256" key="1">
    <source>
        <dbReference type="ARBA" id="ARBA00004903"/>
    </source>
</evidence>
<dbReference type="PRINTS" id="PR00070">
    <property type="entry name" value="DHFR"/>
</dbReference>
<dbReference type="EMBL" id="MGAC01000040">
    <property type="protein sequence ID" value="OGK37482.1"/>
    <property type="molecule type" value="Genomic_DNA"/>
</dbReference>
<evidence type="ECO:0000256" key="7">
    <source>
        <dbReference type="ARBA" id="ARBA00025067"/>
    </source>
</evidence>
<organism evidence="11 12">
    <name type="scientific">Candidatus Roizmanbacteria bacterium RIFCSPHIGHO2_12_FULL_41_11</name>
    <dbReference type="NCBI Taxonomy" id="1802052"/>
    <lineage>
        <taxon>Bacteria</taxon>
        <taxon>Candidatus Roizmaniibacteriota</taxon>
    </lineage>
</organism>
<evidence type="ECO:0000259" key="10">
    <source>
        <dbReference type="PROSITE" id="PS51330"/>
    </source>
</evidence>
<comment type="similarity">
    <text evidence="2 8 9">Belongs to the dihydrofolate reductase family.</text>
</comment>
<comment type="catalytic activity">
    <reaction evidence="8">
        <text>(6S)-5,6,7,8-tetrahydrofolate + NADP(+) = 7,8-dihydrofolate + NADPH + H(+)</text>
        <dbReference type="Rhea" id="RHEA:15009"/>
        <dbReference type="ChEBI" id="CHEBI:15378"/>
        <dbReference type="ChEBI" id="CHEBI:57451"/>
        <dbReference type="ChEBI" id="CHEBI:57453"/>
        <dbReference type="ChEBI" id="CHEBI:57783"/>
        <dbReference type="ChEBI" id="CHEBI:58349"/>
        <dbReference type="EC" id="1.5.1.3"/>
    </reaction>
</comment>
<dbReference type="FunFam" id="3.40.430.10:FF:000001">
    <property type="entry name" value="Dihydrofolate reductase"/>
    <property type="match status" value="1"/>
</dbReference>
<keyword evidence="6 8" id="KW-0560">Oxidoreductase</keyword>
<dbReference type="GO" id="GO:0006730">
    <property type="term" value="P:one-carbon metabolic process"/>
    <property type="evidence" value="ECO:0007669"/>
    <property type="project" value="UniProtKB-KW"/>
</dbReference>
<dbReference type="Pfam" id="PF00186">
    <property type="entry name" value="DHFR_1"/>
    <property type="match status" value="1"/>
</dbReference>
<dbReference type="GO" id="GO:0005829">
    <property type="term" value="C:cytosol"/>
    <property type="evidence" value="ECO:0007669"/>
    <property type="project" value="TreeGrafter"/>
</dbReference>
<dbReference type="AlphaFoldDB" id="A0A1F7I2J8"/>